<sequence>MFGLMRNLYLHLQKKSAPRSFTIVFLGLDGSGKTTCVAALKGEPTEEATQTWGFSSEKVEVAQSSVEVYDLGGAKSIRRIWENYYAEVHGIVFVVDASDESRLPEVKAAFEEAVSHAYARGKPLLVCSNKQDLAKAASMTANDLRDYLDLDSLKCNHLCVDCSAAGKEGSTPDESFLEGMAWLVRTAGVQYASLQARVEEDVRVEKEKQEKKMEERRLRVEKLRQERLEQAKAEEAKESPAEQQSPTSPPRQEPGSPEAVYAVEEEPRRRDEGESQGQAQIPGAIGA</sequence>
<dbReference type="PROSITE" id="PS51417">
    <property type="entry name" value="ARF"/>
    <property type="match status" value="1"/>
</dbReference>
<dbReference type="SMART" id="SM00178">
    <property type="entry name" value="SAR"/>
    <property type="match status" value="1"/>
</dbReference>
<dbReference type="Pfam" id="PF00025">
    <property type="entry name" value="Arf"/>
    <property type="match status" value="1"/>
</dbReference>
<reference evidence="6 7" key="1">
    <citation type="submission" date="2024-03" db="EMBL/GenBank/DDBJ databases">
        <title>Complete genome sequence of the green alga Chloropicon roscoffensis RCC1871.</title>
        <authorList>
            <person name="Lemieux C."/>
            <person name="Pombert J.-F."/>
            <person name="Otis C."/>
            <person name="Turmel M."/>
        </authorList>
    </citation>
    <scope>NUCLEOTIDE SEQUENCE [LARGE SCALE GENOMIC DNA]</scope>
    <source>
        <strain evidence="6 7">RCC1871</strain>
    </source>
</reference>
<dbReference type="InterPro" id="IPR051995">
    <property type="entry name" value="Ciliary_GTPase"/>
</dbReference>
<keyword evidence="4" id="KW-0479">Metal-binding</keyword>
<protein>
    <submittedName>
        <fullName evidence="6">ADP-ribosylation factor-like protein</fullName>
    </submittedName>
</protein>
<evidence type="ECO:0000256" key="1">
    <source>
        <dbReference type="ARBA" id="ARBA00022741"/>
    </source>
</evidence>
<evidence type="ECO:0000313" key="6">
    <source>
        <dbReference type="EMBL" id="WZN65536.1"/>
    </source>
</evidence>
<keyword evidence="7" id="KW-1185">Reference proteome</keyword>
<dbReference type="InterPro" id="IPR006689">
    <property type="entry name" value="Small_GTPase_ARF/SAR"/>
</dbReference>
<feature type="binding site" evidence="4">
    <location>
        <position position="51"/>
    </location>
    <ligand>
        <name>Mg(2+)</name>
        <dbReference type="ChEBI" id="CHEBI:18420"/>
    </ligand>
</feature>
<organism evidence="6 7">
    <name type="scientific">Chloropicon roscoffensis</name>
    <dbReference type="NCBI Taxonomy" id="1461544"/>
    <lineage>
        <taxon>Eukaryota</taxon>
        <taxon>Viridiplantae</taxon>
        <taxon>Chlorophyta</taxon>
        <taxon>Chloropicophyceae</taxon>
        <taxon>Chloropicales</taxon>
        <taxon>Chloropicaceae</taxon>
        <taxon>Chloropicon</taxon>
    </lineage>
</organism>
<dbReference type="PANTHER" id="PTHR46090:SF2">
    <property type="entry name" value="ADP-RIBOSYLATION FACTOR-LIKE PROTEIN 13B"/>
    <property type="match status" value="1"/>
</dbReference>
<dbReference type="PANTHER" id="PTHR46090">
    <property type="entry name" value="ADP-RIBOSYLATION FACTOR-LIKE PROTEIN 13B"/>
    <property type="match status" value="1"/>
</dbReference>
<dbReference type="SMART" id="SM00177">
    <property type="entry name" value="ARF"/>
    <property type="match status" value="1"/>
</dbReference>
<name>A0AAX4PI76_9CHLO</name>
<dbReference type="GO" id="GO:0003924">
    <property type="term" value="F:GTPase activity"/>
    <property type="evidence" value="ECO:0007669"/>
    <property type="project" value="InterPro"/>
</dbReference>
<keyword evidence="4" id="KW-0460">Magnesium</keyword>
<evidence type="ECO:0000256" key="5">
    <source>
        <dbReference type="SAM" id="MobiDB-lite"/>
    </source>
</evidence>
<feature type="binding site" evidence="4">
    <location>
        <position position="34"/>
    </location>
    <ligand>
        <name>Mg(2+)</name>
        <dbReference type="ChEBI" id="CHEBI:18420"/>
    </ligand>
</feature>
<dbReference type="GO" id="GO:0005525">
    <property type="term" value="F:GTP binding"/>
    <property type="evidence" value="ECO:0007669"/>
    <property type="project" value="UniProtKB-KW"/>
</dbReference>
<evidence type="ECO:0000256" key="3">
    <source>
        <dbReference type="PIRSR" id="PIRSR606689-1"/>
    </source>
</evidence>
<dbReference type="PRINTS" id="PR00328">
    <property type="entry name" value="SAR1GTPBP"/>
</dbReference>
<feature type="compositionally biased region" description="Basic and acidic residues" evidence="5">
    <location>
        <begin position="225"/>
        <end position="240"/>
    </location>
</feature>
<dbReference type="Gene3D" id="3.40.50.300">
    <property type="entry name" value="P-loop containing nucleotide triphosphate hydrolases"/>
    <property type="match status" value="1"/>
</dbReference>
<feature type="binding site" evidence="3">
    <location>
        <position position="73"/>
    </location>
    <ligand>
        <name>GTP</name>
        <dbReference type="ChEBI" id="CHEBI:37565"/>
    </ligand>
</feature>
<dbReference type="AlphaFoldDB" id="A0AAX4PI76"/>
<dbReference type="EMBL" id="CP151512">
    <property type="protein sequence ID" value="WZN65536.1"/>
    <property type="molecule type" value="Genomic_DNA"/>
</dbReference>
<dbReference type="SUPFAM" id="SSF52540">
    <property type="entry name" value="P-loop containing nucleoside triphosphate hydrolases"/>
    <property type="match status" value="1"/>
</dbReference>
<feature type="binding site" evidence="3">
    <location>
        <begin position="27"/>
        <end position="34"/>
    </location>
    <ligand>
        <name>GTP</name>
        <dbReference type="ChEBI" id="CHEBI:37565"/>
    </ligand>
</feature>
<dbReference type="InterPro" id="IPR027417">
    <property type="entry name" value="P-loop_NTPase"/>
</dbReference>
<accession>A0AAX4PI76</accession>
<evidence type="ECO:0000256" key="2">
    <source>
        <dbReference type="ARBA" id="ARBA00023134"/>
    </source>
</evidence>
<proteinExistence type="predicted"/>
<keyword evidence="2 3" id="KW-0342">GTP-binding</keyword>
<feature type="binding site" evidence="3">
    <location>
        <begin position="129"/>
        <end position="132"/>
    </location>
    <ligand>
        <name>GTP</name>
        <dbReference type="ChEBI" id="CHEBI:37565"/>
    </ligand>
</feature>
<dbReference type="Proteomes" id="UP001472866">
    <property type="component" value="Chromosome 12"/>
</dbReference>
<evidence type="ECO:0000256" key="4">
    <source>
        <dbReference type="PIRSR" id="PIRSR606689-2"/>
    </source>
</evidence>
<evidence type="ECO:0000313" key="7">
    <source>
        <dbReference type="Proteomes" id="UP001472866"/>
    </source>
</evidence>
<dbReference type="CDD" id="cd00878">
    <property type="entry name" value="Arf_Arl"/>
    <property type="match status" value="1"/>
</dbReference>
<feature type="region of interest" description="Disordered" evidence="5">
    <location>
        <begin position="225"/>
        <end position="287"/>
    </location>
</feature>
<keyword evidence="1 3" id="KW-0547">Nucleotide-binding</keyword>
<gene>
    <name evidence="6" type="ORF">HKI87_12g70960</name>
</gene>
<dbReference type="GO" id="GO:0046872">
    <property type="term" value="F:metal ion binding"/>
    <property type="evidence" value="ECO:0007669"/>
    <property type="project" value="UniProtKB-KW"/>
</dbReference>